<proteinExistence type="predicted"/>
<dbReference type="AlphaFoldDB" id="A0AAU6WMI9"/>
<accession>A0AAU6WMI9</accession>
<protein>
    <submittedName>
        <fullName evidence="2">DUF1629 domain-containing protein</fullName>
    </submittedName>
</protein>
<sequence>MNYYLLRHKINQDDIYVNIEQHGPLELLSEGKTPKISKIYYEGKNSTDYISLGGFGVSYNAMSFFKRECGENVNFIPTVIYGKDTNEPLNIYLMKVNIELDCVDYEKSELFVLSDKNIRGIDKMVLKIGINKEIFTIKNLLFSITVSENIKNKMIDLGLKGFDYIPIEKFTF</sequence>
<name>A0AAU6WMI9_9FLAO</name>
<keyword evidence="3" id="KW-1185">Reference proteome</keyword>
<dbReference type="EMBL" id="CP154834">
    <property type="protein sequence ID" value="XAO73705.1"/>
    <property type="molecule type" value="Genomic_DNA"/>
</dbReference>
<evidence type="ECO:0000259" key="1">
    <source>
        <dbReference type="Pfam" id="PF07791"/>
    </source>
</evidence>
<dbReference type="RefSeq" id="WP_345766111.1">
    <property type="nucleotide sequence ID" value="NZ_CP154834.1"/>
</dbReference>
<evidence type="ECO:0000313" key="3">
    <source>
        <dbReference type="Proteomes" id="UP001463665"/>
    </source>
</evidence>
<feature type="domain" description="Immunity MXAN-0049 protein" evidence="1">
    <location>
        <begin position="55"/>
        <end position="168"/>
    </location>
</feature>
<dbReference type="InterPro" id="IPR012433">
    <property type="entry name" value="Imm11"/>
</dbReference>
<evidence type="ECO:0000313" key="2">
    <source>
        <dbReference type="EMBL" id="XAO73705.1"/>
    </source>
</evidence>
<organism evidence="2 3">
    <name type="scientific">Chryseobacterium endophyticum</name>
    <dbReference type="NCBI Taxonomy" id="1854762"/>
    <lineage>
        <taxon>Bacteria</taxon>
        <taxon>Pseudomonadati</taxon>
        <taxon>Bacteroidota</taxon>
        <taxon>Flavobacteriia</taxon>
        <taxon>Flavobacteriales</taxon>
        <taxon>Weeksellaceae</taxon>
        <taxon>Chryseobacterium group</taxon>
        <taxon>Chryseobacterium</taxon>
    </lineage>
</organism>
<gene>
    <name evidence="2" type="ORF">AAFP95_18595</name>
</gene>
<dbReference type="Proteomes" id="UP001463665">
    <property type="component" value="Chromosome"/>
</dbReference>
<dbReference type="Pfam" id="PF07791">
    <property type="entry name" value="Imm11"/>
    <property type="match status" value="1"/>
</dbReference>
<reference evidence="2 3" key="1">
    <citation type="submission" date="2024-04" db="EMBL/GenBank/DDBJ databases">
        <title>Genome sequencing and assembly of rice foliar adapted Chryseobacterium endophyticum OsEnb-ALM-A6.</title>
        <authorList>
            <person name="Kumar S."/>
            <person name="Javed M."/>
            <person name="Chouhan V."/>
            <person name="Charishma K."/>
            <person name="Patel A."/>
            <person name="Kumar M."/>
            <person name="Sahu K.P."/>
            <person name="Kumar A."/>
        </authorList>
    </citation>
    <scope>NUCLEOTIDE SEQUENCE [LARGE SCALE GENOMIC DNA]</scope>
    <source>
        <strain evidence="2 3">OsEnb-ALM-A6</strain>
    </source>
</reference>